<feature type="region of interest" description="Disordered" evidence="4">
    <location>
        <begin position="328"/>
        <end position="400"/>
    </location>
</feature>
<feature type="region of interest" description="Disordered" evidence="4">
    <location>
        <begin position="1"/>
        <end position="125"/>
    </location>
</feature>
<evidence type="ECO:0000256" key="2">
    <source>
        <dbReference type="ARBA" id="ARBA00022853"/>
    </source>
</evidence>
<dbReference type="GO" id="GO:0005634">
    <property type="term" value="C:nucleus"/>
    <property type="evidence" value="ECO:0007669"/>
    <property type="project" value="UniProtKB-SubCell"/>
</dbReference>
<name>A0A1J1HNY4_9DIPT</name>
<keyword evidence="3" id="KW-0539">Nucleus</keyword>
<evidence type="ECO:0000256" key="4">
    <source>
        <dbReference type="SAM" id="MobiDB-lite"/>
    </source>
</evidence>
<dbReference type="PROSITE" id="PS01159">
    <property type="entry name" value="WW_DOMAIN_1"/>
    <property type="match status" value="1"/>
</dbReference>
<accession>A0A1J1HNY4</accession>
<dbReference type="PROSITE" id="PS50020">
    <property type="entry name" value="WW_DOMAIN_2"/>
    <property type="match status" value="1"/>
</dbReference>
<dbReference type="InterPro" id="IPR038867">
    <property type="entry name" value="WAC"/>
</dbReference>
<feature type="compositionally biased region" description="Basic and acidic residues" evidence="4">
    <location>
        <begin position="180"/>
        <end position="195"/>
    </location>
</feature>
<feature type="compositionally biased region" description="Polar residues" evidence="4">
    <location>
        <begin position="249"/>
        <end position="300"/>
    </location>
</feature>
<reference evidence="6 7" key="1">
    <citation type="submission" date="2015-04" db="EMBL/GenBank/DDBJ databases">
        <authorList>
            <person name="Syromyatnikov M.Y."/>
            <person name="Popov V.N."/>
        </authorList>
    </citation>
    <scope>NUCLEOTIDE SEQUENCE [LARGE SCALE GENOMIC DNA]</scope>
</reference>
<evidence type="ECO:0000256" key="3">
    <source>
        <dbReference type="ARBA" id="ARBA00023242"/>
    </source>
</evidence>
<dbReference type="Proteomes" id="UP000183832">
    <property type="component" value="Unassembled WGS sequence"/>
</dbReference>
<evidence type="ECO:0000313" key="7">
    <source>
        <dbReference type="Proteomes" id="UP000183832"/>
    </source>
</evidence>
<dbReference type="GO" id="GO:0010506">
    <property type="term" value="P:regulation of autophagy"/>
    <property type="evidence" value="ECO:0007669"/>
    <property type="project" value="TreeGrafter"/>
</dbReference>
<feature type="compositionally biased region" description="Basic and acidic residues" evidence="4">
    <location>
        <begin position="52"/>
        <end position="94"/>
    </location>
</feature>
<dbReference type="InterPro" id="IPR001202">
    <property type="entry name" value="WW_dom"/>
</dbReference>
<dbReference type="AlphaFoldDB" id="A0A1J1HNY4"/>
<dbReference type="SUPFAM" id="SSF51045">
    <property type="entry name" value="WW domain"/>
    <property type="match status" value="1"/>
</dbReference>
<dbReference type="GO" id="GO:0000993">
    <property type="term" value="F:RNA polymerase II complex binding"/>
    <property type="evidence" value="ECO:0007669"/>
    <property type="project" value="TreeGrafter"/>
</dbReference>
<evidence type="ECO:0000256" key="1">
    <source>
        <dbReference type="ARBA" id="ARBA00004123"/>
    </source>
</evidence>
<dbReference type="EMBL" id="CVRI01000014">
    <property type="protein sequence ID" value="CRK89760.1"/>
    <property type="molecule type" value="Genomic_DNA"/>
</dbReference>
<dbReference type="PANTHER" id="PTHR15911:SF6">
    <property type="entry name" value="WW DOMAIN-CONTAINING ADAPTER PROTEIN WITH COILED-COIL"/>
    <property type="match status" value="1"/>
</dbReference>
<dbReference type="GO" id="GO:1904263">
    <property type="term" value="P:positive regulation of TORC1 signaling"/>
    <property type="evidence" value="ECO:0007669"/>
    <property type="project" value="TreeGrafter"/>
</dbReference>
<dbReference type="STRING" id="568069.A0A1J1HNY4"/>
<comment type="subcellular location">
    <subcellularLocation>
        <location evidence="1">Nucleus</location>
    </subcellularLocation>
</comment>
<feature type="region of interest" description="Disordered" evidence="4">
    <location>
        <begin position="145"/>
        <end position="314"/>
    </location>
</feature>
<dbReference type="InterPro" id="IPR036020">
    <property type="entry name" value="WW_dom_sf"/>
</dbReference>
<dbReference type="OrthoDB" id="10072039at2759"/>
<gene>
    <name evidence="6" type="ORF">CLUMA_CG003394</name>
</gene>
<dbReference type="SMART" id="SM00456">
    <property type="entry name" value="WW"/>
    <property type="match status" value="1"/>
</dbReference>
<feature type="compositionally biased region" description="Polar residues" evidence="4">
    <location>
        <begin position="14"/>
        <end position="29"/>
    </location>
</feature>
<dbReference type="GO" id="GO:0003682">
    <property type="term" value="F:chromatin binding"/>
    <property type="evidence" value="ECO:0007669"/>
    <property type="project" value="TreeGrafter"/>
</dbReference>
<proteinExistence type="predicted"/>
<feature type="domain" description="WW" evidence="5">
    <location>
        <begin position="137"/>
        <end position="165"/>
    </location>
</feature>
<feature type="compositionally biased region" description="Basic and acidic residues" evidence="4">
    <location>
        <begin position="102"/>
        <end position="125"/>
    </location>
</feature>
<dbReference type="Pfam" id="PF00397">
    <property type="entry name" value="WW"/>
    <property type="match status" value="1"/>
</dbReference>
<evidence type="ECO:0000313" key="6">
    <source>
        <dbReference type="EMBL" id="CRK89760.1"/>
    </source>
</evidence>
<dbReference type="Gene3D" id="2.20.70.10">
    <property type="match status" value="1"/>
</dbReference>
<protein>
    <submittedName>
        <fullName evidence="6">CLUMA_CG003394, isoform A</fullName>
    </submittedName>
</protein>
<sequence>MHRGKPRMSDGYYENQSRNFQSSKYSGSNRYYRDRDPSPKRVGQRSVSPDASPKDGRDRYHQSSSYRNKDREREYKKEKYSDKRGRDREMDYKNYSKKAKTRDRSSSEDEHKDSDNRLYDKMRDRRGCEKEKRFGDWKEMISKGSGKKYYYNERDKSSQWEKPEEWAEYEMTREYSSGRGYRDKERERKSRDDRYNSGNIRRSYSSSKHSRGSSRARWPHDSYGVQPSTSSSLGHHKRNDENAEMDISPDSTPNSEPSYCSPTASNQHANSSNLNINHEDSIASSPNGHHKQSSVNSTNHQLHHQISNTSTTSISSGNRILLNAHKNATTTSSSPPTAHNYSSYLSSHHHRSNRSTSPSEINSSLLHNSSGHDASNAHPNSNSLRNSPSYGGGTNNVTNSINSVNRLEMNNSDHLIGDGPPTPEMDLNCASDHKRIDATTNMNSLQSVMCGTQISNRLNPLTPSLAKFFRADLITHVNNWPSEMLEKQAQKCAEEVYLLGDLECSRISAEIQCARSIVRVAEIAATIQSQRRLFLQEQIKSLDDSQTQSASALSY</sequence>
<feature type="compositionally biased region" description="Polar residues" evidence="4">
    <location>
        <begin position="360"/>
        <end position="389"/>
    </location>
</feature>
<dbReference type="CDD" id="cd00201">
    <property type="entry name" value="WW"/>
    <property type="match status" value="1"/>
</dbReference>
<keyword evidence="7" id="KW-1185">Reference proteome</keyword>
<dbReference type="PANTHER" id="PTHR15911">
    <property type="entry name" value="WW DOMAIN-CONTAINING ADAPTER PROTEIN WITH COILED-COIL"/>
    <property type="match status" value="1"/>
</dbReference>
<organism evidence="6 7">
    <name type="scientific">Clunio marinus</name>
    <dbReference type="NCBI Taxonomy" id="568069"/>
    <lineage>
        <taxon>Eukaryota</taxon>
        <taxon>Metazoa</taxon>
        <taxon>Ecdysozoa</taxon>
        <taxon>Arthropoda</taxon>
        <taxon>Hexapoda</taxon>
        <taxon>Insecta</taxon>
        <taxon>Pterygota</taxon>
        <taxon>Neoptera</taxon>
        <taxon>Endopterygota</taxon>
        <taxon>Diptera</taxon>
        <taxon>Nematocera</taxon>
        <taxon>Chironomoidea</taxon>
        <taxon>Chironomidae</taxon>
        <taxon>Clunio</taxon>
    </lineage>
</organism>
<dbReference type="GO" id="GO:0006325">
    <property type="term" value="P:chromatin organization"/>
    <property type="evidence" value="ECO:0007669"/>
    <property type="project" value="UniProtKB-KW"/>
</dbReference>
<keyword evidence="2" id="KW-0156">Chromatin regulator</keyword>
<evidence type="ECO:0000259" key="5">
    <source>
        <dbReference type="PROSITE" id="PS50020"/>
    </source>
</evidence>
<feature type="compositionally biased region" description="Basic and acidic residues" evidence="4">
    <location>
        <begin position="150"/>
        <end position="173"/>
    </location>
</feature>
<feature type="compositionally biased region" description="Low complexity" evidence="4">
    <location>
        <begin position="329"/>
        <end position="346"/>
    </location>
</feature>